<organism evidence="2 3">
    <name type="scientific">Aspergillus caelatus</name>
    <dbReference type="NCBI Taxonomy" id="61420"/>
    <lineage>
        <taxon>Eukaryota</taxon>
        <taxon>Fungi</taxon>
        <taxon>Dikarya</taxon>
        <taxon>Ascomycota</taxon>
        <taxon>Pezizomycotina</taxon>
        <taxon>Eurotiomycetes</taxon>
        <taxon>Eurotiomycetidae</taxon>
        <taxon>Eurotiales</taxon>
        <taxon>Aspergillaceae</taxon>
        <taxon>Aspergillus</taxon>
        <taxon>Aspergillus subgen. Circumdati</taxon>
    </lineage>
</organism>
<feature type="region of interest" description="Disordered" evidence="1">
    <location>
        <begin position="359"/>
        <end position="415"/>
    </location>
</feature>
<dbReference type="GeneID" id="43656792"/>
<dbReference type="AlphaFoldDB" id="A0A5N7A9L0"/>
<dbReference type="Proteomes" id="UP000326268">
    <property type="component" value="Unassembled WGS sequence"/>
</dbReference>
<name>A0A5N7A9L0_9EURO</name>
<evidence type="ECO:0000313" key="3">
    <source>
        <dbReference type="Proteomes" id="UP000326268"/>
    </source>
</evidence>
<evidence type="ECO:0000256" key="1">
    <source>
        <dbReference type="SAM" id="MobiDB-lite"/>
    </source>
</evidence>
<keyword evidence="3" id="KW-1185">Reference proteome</keyword>
<feature type="compositionally biased region" description="Polar residues" evidence="1">
    <location>
        <begin position="1007"/>
        <end position="1031"/>
    </location>
</feature>
<feature type="region of interest" description="Disordered" evidence="1">
    <location>
        <begin position="756"/>
        <end position="776"/>
    </location>
</feature>
<dbReference type="EMBL" id="ML737623">
    <property type="protein sequence ID" value="KAE8365826.1"/>
    <property type="molecule type" value="Genomic_DNA"/>
</dbReference>
<feature type="region of interest" description="Disordered" evidence="1">
    <location>
        <begin position="1007"/>
        <end position="1046"/>
    </location>
</feature>
<dbReference type="OrthoDB" id="10265971at2759"/>
<proteinExistence type="predicted"/>
<feature type="compositionally biased region" description="Basic and acidic residues" evidence="1">
    <location>
        <begin position="680"/>
        <end position="700"/>
    </location>
</feature>
<feature type="region of interest" description="Disordered" evidence="1">
    <location>
        <begin position="680"/>
        <end position="721"/>
    </location>
</feature>
<feature type="compositionally biased region" description="Polar residues" evidence="1">
    <location>
        <begin position="759"/>
        <end position="776"/>
    </location>
</feature>
<protein>
    <submittedName>
        <fullName evidence="2">Uncharacterized protein</fullName>
    </submittedName>
</protein>
<reference evidence="2 3" key="1">
    <citation type="submission" date="2019-04" db="EMBL/GenBank/DDBJ databases">
        <title>Friends and foes A comparative genomics studyof 23 Aspergillus species from section Flavi.</title>
        <authorList>
            <consortium name="DOE Joint Genome Institute"/>
            <person name="Kjaerbolling I."/>
            <person name="Vesth T."/>
            <person name="Frisvad J.C."/>
            <person name="Nybo J.L."/>
            <person name="Theobald S."/>
            <person name="Kildgaard S."/>
            <person name="Isbrandt T."/>
            <person name="Kuo A."/>
            <person name="Sato A."/>
            <person name="Lyhne E.K."/>
            <person name="Kogle M.E."/>
            <person name="Wiebenga A."/>
            <person name="Kun R.S."/>
            <person name="Lubbers R.J."/>
            <person name="Makela M.R."/>
            <person name="Barry K."/>
            <person name="Chovatia M."/>
            <person name="Clum A."/>
            <person name="Daum C."/>
            <person name="Haridas S."/>
            <person name="He G."/>
            <person name="LaButti K."/>
            <person name="Lipzen A."/>
            <person name="Mondo S."/>
            <person name="Riley R."/>
            <person name="Salamov A."/>
            <person name="Simmons B.A."/>
            <person name="Magnuson J.K."/>
            <person name="Henrissat B."/>
            <person name="Mortensen U.H."/>
            <person name="Larsen T.O."/>
            <person name="Devries R.P."/>
            <person name="Grigoriev I.V."/>
            <person name="Machida M."/>
            <person name="Baker S.E."/>
            <person name="Andersen M.R."/>
        </authorList>
    </citation>
    <scope>NUCLEOTIDE SEQUENCE [LARGE SCALE GENOMIC DNA]</scope>
    <source>
        <strain evidence="2 3">CBS 763.97</strain>
    </source>
</reference>
<accession>A0A5N7A9L0</accession>
<evidence type="ECO:0000313" key="2">
    <source>
        <dbReference type="EMBL" id="KAE8365826.1"/>
    </source>
</evidence>
<sequence>MASKQHISFASIWAFEDIGVQDIGIEMKFVLNIPNDNSAGTDGCHRKALPHLDCHCEYLRHDDLLVVKGHLNGSAAKIAGLVSTFIEDQKNKDLLDMPRTRQLDIPIMFQDDGASLPVATTEDSLGGLLALDIDSDEELIHHSHLMTRVTKFWLSSHGGIGCFATGFREVLIEVAAVTGTETTLVDEVKGIQISGNSAGDVDDALAKLTRIEKPLSCLVNHRVGNMGIATEDKTAQYRIQNYGSLNQVALRRVLTDPSTSSNLGISQMFVTTSLSFDGKYQSYMLPKNVANPQSINKEPGKSIIWQNYTFPEVGKGDEFVLLESVEDTVIPAATSVIPPTHPFLTAEKAKQVNEWVAEGKGMKATSEQPEHPPTPPPPESSSNTTLVPGAKRVPAIKTRRPIPSAIRSSQPVPSVVPVTKPERVKTPDLVLKNEDVPTPRRKWKMTYSVESGNTDVRVSCPRPTSPCELRDAADSFVNASTPAAPKPCIPLIFDETKHELNKDPRLPVNKNNDRTALQAQRKGEYVFSRTNKKLDTNNLLVDVAAPAAIKTNYLPMMRADQPALIPLISSLDSEYSTLKSNASSRVNNIADDLNGLVIEADYGSQDEAGCPVLHGGAKPGRNGNLSEQVKRLVILEEVFLEQMRESITISEVPARVVNSPSPPSRINAILARRRLEELERRHKAEGKQQSDEVATREYHHTMKHKAPKPSHNVSSKSLRKAKRQATLEDAWGIPKKPTKKQVSDNPAPSGIMEAKGTSARHTTQENVQHAQKQQGELSMNESIKQLFEILKPTLEAAEYFPGTLTLEAQIGLALIPVLPKTYKEGLVSLREWTEIMQPRTGVSAPTTKFIDRLTTSGSDVDHIVDLKTSQDGKRRFFEHEDSEYSVFYEFHCRSKTDQPIIVEVDERGKYSVKKQTEALGAVNIHFPGSIWDARMIVHGNVAYPIHGYQEFEDAARYMVDHLWVPPDKHLVRLFTKLPKDKHLTVEKILMKRWTRYRYIRSNDFSLEGTDTPNTSSSTGGKADSATGSVGSKSAAKDTNCEGNSETPEAQDLLLQVTEVQNLLIASNPADPQAIRARSAPLSEMIRKGGQWYEVSLVSSAIDAILKTNANIEVGERTDDWRSLDLFGNDAILLHNSISDCPNPALPSRPVATAVGTAGIGDLLRLTKAVVQNMDGVGFWNCGPCVDAARMPVAGSLNTPSIPNDIITSPIGAMIKTEEKSLDFDKLESIKEVGSSIGDVPVASKPNAAFSDQKKEQIEMEYW</sequence>
<dbReference type="RefSeq" id="XP_031928907.1">
    <property type="nucleotide sequence ID" value="XM_032072346.1"/>
</dbReference>
<gene>
    <name evidence="2" type="ORF">BDV27DRAFT_156487</name>
</gene>